<organism evidence="1 2">
    <name type="scientific">Parathielavia hyrcaniae</name>
    <dbReference type="NCBI Taxonomy" id="113614"/>
    <lineage>
        <taxon>Eukaryota</taxon>
        <taxon>Fungi</taxon>
        <taxon>Dikarya</taxon>
        <taxon>Ascomycota</taxon>
        <taxon>Pezizomycotina</taxon>
        <taxon>Sordariomycetes</taxon>
        <taxon>Sordariomycetidae</taxon>
        <taxon>Sordariales</taxon>
        <taxon>Chaetomiaceae</taxon>
        <taxon>Parathielavia</taxon>
    </lineage>
</organism>
<comment type="caution">
    <text evidence="1">The sequence shown here is derived from an EMBL/GenBank/DDBJ whole genome shotgun (WGS) entry which is preliminary data.</text>
</comment>
<sequence length="204" mass="22170">MRHVGARLPARCRLLPYAWASQAVTELFYSSTTKLNKDVRLSHPVATLSMVSAKSGKYNFEAPTSASRRNHSYLTSPSVACPLLKSRTLLASHLDRPSTKSAPSSTFNYTQLHSTTTKSQCPPTSLAAVNAAPSWSSATHAPTASTHSALTASKPGHLGHWALLPLGWRQQRHDCPCLQNGITSLPSHQDLDVEDRLPYPHIPA</sequence>
<evidence type="ECO:0000313" key="1">
    <source>
        <dbReference type="EMBL" id="KAK4099444.1"/>
    </source>
</evidence>
<dbReference type="Proteomes" id="UP001305647">
    <property type="component" value="Unassembled WGS sequence"/>
</dbReference>
<proteinExistence type="predicted"/>
<protein>
    <submittedName>
        <fullName evidence="1">Uncharacterized protein</fullName>
    </submittedName>
</protein>
<reference evidence="1" key="1">
    <citation type="journal article" date="2023" name="Mol. Phylogenet. Evol.">
        <title>Genome-scale phylogeny and comparative genomics of the fungal order Sordariales.</title>
        <authorList>
            <person name="Hensen N."/>
            <person name="Bonometti L."/>
            <person name="Westerberg I."/>
            <person name="Brannstrom I.O."/>
            <person name="Guillou S."/>
            <person name="Cros-Aarteil S."/>
            <person name="Calhoun S."/>
            <person name="Haridas S."/>
            <person name="Kuo A."/>
            <person name="Mondo S."/>
            <person name="Pangilinan J."/>
            <person name="Riley R."/>
            <person name="LaButti K."/>
            <person name="Andreopoulos B."/>
            <person name="Lipzen A."/>
            <person name="Chen C."/>
            <person name="Yan M."/>
            <person name="Daum C."/>
            <person name="Ng V."/>
            <person name="Clum A."/>
            <person name="Steindorff A."/>
            <person name="Ohm R.A."/>
            <person name="Martin F."/>
            <person name="Silar P."/>
            <person name="Natvig D.O."/>
            <person name="Lalanne C."/>
            <person name="Gautier V."/>
            <person name="Ament-Velasquez S.L."/>
            <person name="Kruys A."/>
            <person name="Hutchinson M.I."/>
            <person name="Powell A.J."/>
            <person name="Barry K."/>
            <person name="Miller A.N."/>
            <person name="Grigoriev I.V."/>
            <person name="Debuchy R."/>
            <person name="Gladieux P."/>
            <person name="Hiltunen Thoren M."/>
            <person name="Johannesson H."/>
        </authorList>
    </citation>
    <scope>NUCLEOTIDE SEQUENCE</scope>
    <source>
        <strain evidence="1">CBS 757.83</strain>
    </source>
</reference>
<reference evidence="1" key="2">
    <citation type="submission" date="2023-05" db="EMBL/GenBank/DDBJ databases">
        <authorList>
            <consortium name="Lawrence Berkeley National Laboratory"/>
            <person name="Steindorff A."/>
            <person name="Hensen N."/>
            <person name="Bonometti L."/>
            <person name="Westerberg I."/>
            <person name="Brannstrom I.O."/>
            <person name="Guillou S."/>
            <person name="Cros-Aarteil S."/>
            <person name="Calhoun S."/>
            <person name="Haridas S."/>
            <person name="Kuo A."/>
            <person name="Mondo S."/>
            <person name="Pangilinan J."/>
            <person name="Riley R."/>
            <person name="Labutti K."/>
            <person name="Andreopoulos B."/>
            <person name="Lipzen A."/>
            <person name="Chen C."/>
            <person name="Yanf M."/>
            <person name="Daum C."/>
            <person name="Ng V."/>
            <person name="Clum A."/>
            <person name="Ohm R."/>
            <person name="Martin F."/>
            <person name="Silar P."/>
            <person name="Natvig D."/>
            <person name="Lalanne C."/>
            <person name="Gautier V."/>
            <person name="Ament-Velasquez S.L."/>
            <person name="Kruys A."/>
            <person name="Hutchinson M.I."/>
            <person name="Powell A.J."/>
            <person name="Barry K."/>
            <person name="Miller A.N."/>
            <person name="Grigoriev I.V."/>
            <person name="Debuchy R."/>
            <person name="Gladieux P."/>
            <person name="Thoren M.H."/>
            <person name="Johannesson H."/>
        </authorList>
    </citation>
    <scope>NUCLEOTIDE SEQUENCE</scope>
    <source>
        <strain evidence="1">CBS 757.83</strain>
    </source>
</reference>
<dbReference type="AlphaFoldDB" id="A0AAN6PWV2"/>
<gene>
    <name evidence="1" type="ORF">N658DRAFT_498374</name>
</gene>
<evidence type="ECO:0000313" key="2">
    <source>
        <dbReference type="Proteomes" id="UP001305647"/>
    </source>
</evidence>
<accession>A0AAN6PWV2</accession>
<dbReference type="EMBL" id="MU863649">
    <property type="protein sequence ID" value="KAK4099444.1"/>
    <property type="molecule type" value="Genomic_DNA"/>
</dbReference>
<keyword evidence="2" id="KW-1185">Reference proteome</keyword>
<name>A0AAN6PWV2_9PEZI</name>